<dbReference type="PROSITE" id="PS51009">
    <property type="entry name" value="CYTCII"/>
    <property type="match status" value="1"/>
</dbReference>
<keyword evidence="4" id="KW-1185">Reference proteome</keyword>
<dbReference type="RefSeq" id="WP_049834308.1">
    <property type="nucleotide sequence ID" value="NZ_CP012160.1"/>
</dbReference>
<dbReference type="OrthoDB" id="7596534at2"/>
<dbReference type="EMBL" id="CP012160">
    <property type="protein sequence ID" value="AKS45970.1"/>
    <property type="molecule type" value="Genomic_DNA"/>
</dbReference>
<dbReference type="KEGG" id="otm:OSB_14180"/>
<keyword evidence="1" id="KW-0408">Iron</keyword>
<dbReference type="GO" id="GO:0042597">
    <property type="term" value="C:periplasmic space"/>
    <property type="evidence" value="ECO:0007669"/>
    <property type="project" value="InterPro"/>
</dbReference>
<dbReference type="PIRSF" id="PIRSF000027">
    <property type="entry name" value="Cytc_c_prime"/>
    <property type="match status" value="1"/>
</dbReference>
<sequence>MKTLSLLAGAVAVSLTTMAFADGHAEVDPAVTARQAHMQLYAHNLGVLGGMAQGKIDYDADAAQSAADNMVALIGMNQMSYWPAGTDNASIEGTKALPALWENFDNVMVISADFGAAADAMADVAGTDLESLQGAMQALGGACSACHREYRQRN</sequence>
<dbReference type="InterPro" id="IPR015984">
    <property type="entry name" value="Cyt_c_prime_subgr"/>
</dbReference>
<name>A0A0K0Y4V7_9RHOB</name>
<proteinExistence type="predicted"/>
<organism evidence="3 4">
    <name type="scientific">Octadecabacter temperatus</name>
    <dbReference type="NCBI Taxonomy" id="1458307"/>
    <lineage>
        <taxon>Bacteria</taxon>
        <taxon>Pseudomonadati</taxon>
        <taxon>Pseudomonadota</taxon>
        <taxon>Alphaproteobacteria</taxon>
        <taxon>Rhodobacterales</taxon>
        <taxon>Roseobacteraceae</taxon>
        <taxon>Octadecabacter</taxon>
    </lineage>
</organism>
<dbReference type="GO" id="GO:0022900">
    <property type="term" value="P:electron transport chain"/>
    <property type="evidence" value="ECO:0007669"/>
    <property type="project" value="InterPro"/>
</dbReference>
<dbReference type="GO" id="GO:0009055">
    <property type="term" value="F:electron transfer activity"/>
    <property type="evidence" value="ECO:0007669"/>
    <property type="project" value="InterPro"/>
</dbReference>
<evidence type="ECO:0000313" key="4">
    <source>
        <dbReference type="Proteomes" id="UP000067444"/>
    </source>
</evidence>
<dbReference type="Proteomes" id="UP000067444">
    <property type="component" value="Chromosome"/>
</dbReference>
<gene>
    <name evidence="3" type="primary">cycF</name>
    <name evidence="3" type="ORF">OSB_14180</name>
</gene>
<feature type="binding site" description="covalent" evidence="2">
    <location>
        <position position="146"/>
    </location>
    <ligand>
        <name>heme c</name>
        <dbReference type="ChEBI" id="CHEBI:61717"/>
    </ligand>
</feature>
<protein>
    <submittedName>
        <fullName evidence="3">Cytochrome c-554</fullName>
    </submittedName>
</protein>
<evidence type="ECO:0000256" key="2">
    <source>
        <dbReference type="PIRSR" id="PIRSR000027-2"/>
    </source>
</evidence>
<dbReference type="Pfam" id="PF01322">
    <property type="entry name" value="Cytochrom_C_2"/>
    <property type="match status" value="1"/>
</dbReference>
<comment type="PTM">
    <text evidence="2">Binds 1 heme group per subunit.</text>
</comment>
<feature type="binding site" description="axial binding residue" evidence="1">
    <location>
        <position position="147"/>
    </location>
    <ligand>
        <name>heme c</name>
        <dbReference type="ChEBI" id="CHEBI:61717"/>
    </ligand>
    <ligandPart>
        <name>Fe</name>
        <dbReference type="ChEBI" id="CHEBI:18248"/>
    </ligandPart>
</feature>
<evidence type="ECO:0000313" key="3">
    <source>
        <dbReference type="EMBL" id="AKS45970.1"/>
    </source>
</evidence>
<dbReference type="STRING" id="1458307.OSB_14180"/>
<dbReference type="InterPro" id="IPR012127">
    <property type="entry name" value="Cyt_c_prime"/>
</dbReference>
<keyword evidence="2" id="KW-0349">Heme</keyword>
<dbReference type="GO" id="GO:0005506">
    <property type="term" value="F:iron ion binding"/>
    <property type="evidence" value="ECO:0007669"/>
    <property type="project" value="InterPro"/>
</dbReference>
<evidence type="ECO:0000256" key="1">
    <source>
        <dbReference type="PIRSR" id="PIRSR000027-1"/>
    </source>
</evidence>
<dbReference type="GO" id="GO:0020037">
    <property type="term" value="F:heme binding"/>
    <property type="evidence" value="ECO:0007669"/>
    <property type="project" value="InterPro"/>
</dbReference>
<dbReference type="AlphaFoldDB" id="A0A0K0Y4V7"/>
<dbReference type="InterPro" id="IPR010980">
    <property type="entry name" value="Cyt_c/b562"/>
</dbReference>
<dbReference type="SUPFAM" id="SSF47175">
    <property type="entry name" value="Cytochromes"/>
    <property type="match status" value="1"/>
</dbReference>
<dbReference type="Gene3D" id="1.20.120.10">
    <property type="entry name" value="Cytochrome c/b562"/>
    <property type="match status" value="1"/>
</dbReference>
<keyword evidence="1" id="KW-0479">Metal-binding</keyword>
<reference evidence="3 4" key="1">
    <citation type="journal article" date="2015" name="Genome Announc.">
        <title>Closed Genome Sequence of Octadecabacter temperatus SB1, the First Mesophilic Species of the Genus Octadecabacter.</title>
        <authorList>
            <person name="Voget S."/>
            <person name="Billerbeck S."/>
            <person name="Simon M."/>
            <person name="Daniel R."/>
        </authorList>
    </citation>
    <scope>NUCLEOTIDE SEQUENCE [LARGE SCALE GENOMIC DNA]</scope>
    <source>
        <strain evidence="3 4">SB1</strain>
    </source>
</reference>
<feature type="binding site" description="covalent" evidence="2">
    <location>
        <position position="143"/>
    </location>
    <ligand>
        <name>heme c</name>
        <dbReference type="ChEBI" id="CHEBI:61717"/>
    </ligand>
</feature>
<accession>A0A0K0Y4V7</accession>
<dbReference type="InterPro" id="IPR002321">
    <property type="entry name" value="Cyt_c_II"/>
</dbReference>
<dbReference type="PRINTS" id="PR00608">
    <property type="entry name" value="CYTCHROMECII"/>
</dbReference>